<dbReference type="InterPro" id="IPR022291">
    <property type="entry name" value="Bacteriocin_synth_cyclodeHase"/>
</dbReference>
<dbReference type="PROSITE" id="PS51664">
    <property type="entry name" value="YCAO"/>
    <property type="match status" value="1"/>
</dbReference>
<dbReference type="PANTHER" id="PTHR37809:SF1">
    <property type="entry name" value="RIBOSOMAL PROTEIN S12 METHYLTHIOTRANSFERASE ACCESSORY FACTOR YCAO"/>
    <property type="match status" value="1"/>
</dbReference>
<dbReference type="Gene3D" id="3.30.40.250">
    <property type="match status" value="1"/>
</dbReference>
<dbReference type="NCBIfam" id="TIGR03882">
    <property type="entry name" value="cyclo_dehyd_2"/>
    <property type="match status" value="1"/>
</dbReference>
<gene>
    <name evidence="3" type="ORF">GCM10007977_040610</name>
</gene>
<name>A0A917WWE1_9ACTN</name>
<dbReference type="AlphaFoldDB" id="A0A917WWE1"/>
<organism evidence="3 4">
    <name type="scientific">Dactylosporangium sucinum</name>
    <dbReference type="NCBI Taxonomy" id="1424081"/>
    <lineage>
        <taxon>Bacteria</taxon>
        <taxon>Bacillati</taxon>
        <taxon>Actinomycetota</taxon>
        <taxon>Actinomycetes</taxon>
        <taxon>Micromonosporales</taxon>
        <taxon>Micromonosporaceae</taxon>
        <taxon>Dactylosporangium</taxon>
    </lineage>
</organism>
<evidence type="ECO:0000256" key="1">
    <source>
        <dbReference type="SAM" id="MobiDB-lite"/>
    </source>
</evidence>
<dbReference type="RefSeq" id="WP_190251445.1">
    <property type="nucleotide sequence ID" value="NZ_BMPI01000018.1"/>
</dbReference>
<reference evidence="3" key="2">
    <citation type="submission" date="2020-09" db="EMBL/GenBank/DDBJ databases">
        <authorList>
            <person name="Sun Q."/>
            <person name="Ohkuma M."/>
        </authorList>
    </citation>
    <scope>NUCLEOTIDE SEQUENCE</scope>
    <source>
        <strain evidence="3">JCM 19831</strain>
    </source>
</reference>
<dbReference type="Proteomes" id="UP000642070">
    <property type="component" value="Unassembled WGS sequence"/>
</dbReference>
<protein>
    <recommendedName>
        <fullName evidence="2">YcaO domain-containing protein</fullName>
    </recommendedName>
</protein>
<evidence type="ECO:0000313" key="3">
    <source>
        <dbReference type="EMBL" id="GGM34971.1"/>
    </source>
</evidence>
<dbReference type="InterPro" id="IPR027624">
    <property type="entry name" value="TOMM_cyclo_SagD"/>
</dbReference>
<comment type="caution">
    <text evidence="3">The sequence shown here is derived from an EMBL/GenBank/DDBJ whole genome shotgun (WGS) entry which is preliminary data.</text>
</comment>
<dbReference type="NCBIfam" id="TIGR03604">
    <property type="entry name" value="TOMM_cyclo_SagD"/>
    <property type="match status" value="1"/>
</dbReference>
<keyword evidence="4" id="KW-1185">Reference proteome</keyword>
<evidence type="ECO:0000259" key="2">
    <source>
        <dbReference type="PROSITE" id="PS51664"/>
    </source>
</evidence>
<dbReference type="EMBL" id="BMPI01000018">
    <property type="protein sequence ID" value="GGM34971.1"/>
    <property type="molecule type" value="Genomic_DNA"/>
</dbReference>
<evidence type="ECO:0000313" key="4">
    <source>
        <dbReference type="Proteomes" id="UP000642070"/>
    </source>
</evidence>
<dbReference type="Pfam" id="PF02624">
    <property type="entry name" value="YcaO"/>
    <property type="match status" value="1"/>
</dbReference>
<dbReference type="Gene3D" id="3.30.160.660">
    <property type="match status" value="1"/>
</dbReference>
<feature type="compositionally biased region" description="Basic and acidic residues" evidence="1">
    <location>
        <begin position="163"/>
        <end position="180"/>
    </location>
</feature>
<reference evidence="3" key="1">
    <citation type="journal article" date="2014" name="Int. J. Syst. Evol. Microbiol.">
        <title>Complete genome sequence of Corynebacterium casei LMG S-19264T (=DSM 44701T), isolated from a smear-ripened cheese.</title>
        <authorList>
            <consortium name="US DOE Joint Genome Institute (JGI-PGF)"/>
            <person name="Walter F."/>
            <person name="Albersmeier A."/>
            <person name="Kalinowski J."/>
            <person name="Ruckert C."/>
        </authorList>
    </citation>
    <scope>NUCLEOTIDE SEQUENCE</scope>
    <source>
        <strain evidence="3">JCM 19831</strain>
    </source>
</reference>
<dbReference type="InterPro" id="IPR003776">
    <property type="entry name" value="YcaO-like_dom"/>
</dbReference>
<proteinExistence type="predicted"/>
<sequence length="628" mass="67958">MTEKLLRDALAERAAHRGLPAPQVATLGIEDATAVADGVDRRAATVHLTPQAVLVGPWGGPPDGAACGHCLAVRWQRLRPVPTRDALETGPGFESAGEWPLLTQHLADAVWAVYAAVYGAGSGAAARPADGLARVTSVDVRTLVTTTVPVLADARCPACSAEHAPDRGAADPRLRSRTKPDPNTYRLRRPAEYRLPVAALANPVCGAIGTDCVVDMSSPTTAPVLGMWRIRGRRGLADMGWSGQTNNFARSRDVGLLEGLERDAGSLPRQHVAPVVGAYRELAGDALDPRDCGVYSDDTYASNERLEPFDPDRAIPWVWGWSLRDERPVLVPRRISYYSTGTDGDGFVDECSNGCASGGSLEEAILYGLLELVERDAFLLGWYGGADLTEIELAGTATPATRAMLDRARFLGYHVRLFDNRIDLPIPAVTAVAERLDGGPGLLGFAAGASLDPDTAIEGALEEICSYIPSLSAHHGRRRAELEAMASDFSLVRTLRDHAELFTVPAMREHGRRYLEPARSLPKDTVYADWLGRRPYSTDLLDDVRCLRDALTGLGHDVIVVDQTSPEQRMVGLHNVCMIVPGLVPIDFGWSLQRALHMPRTFTAQRRGGLRSTDLTAAELHRVPHPFP</sequence>
<feature type="domain" description="YcaO" evidence="2">
    <location>
        <begin position="243"/>
        <end position="628"/>
    </location>
</feature>
<dbReference type="Gene3D" id="3.40.50.720">
    <property type="entry name" value="NAD(P)-binding Rossmann-like Domain"/>
    <property type="match status" value="1"/>
</dbReference>
<accession>A0A917WWE1</accession>
<feature type="region of interest" description="Disordered" evidence="1">
    <location>
        <begin position="161"/>
        <end position="185"/>
    </location>
</feature>
<dbReference type="Gene3D" id="3.30.1330.230">
    <property type="match status" value="1"/>
</dbReference>
<dbReference type="PANTHER" id="PTHR37809">
    <property type="entry name" value="RIBOSOMAL PROTEIN S12 METHYLTHIOTRANSFERASE ACCESSORY FACTOR YCAO"/>
    <property type="match status" value="1"/>
</dbReference>